<keyword evidence="2" id="KW-1185">Reference proteome</keyword>
<dbReference type="Proteomes" id="UP001157502">
    <property type="component" value="Chromosome 1"/>
</dbReference>
<accession>A0ACC2HM90</accession>
<proteinExistence type="predicted"/>
<evidence type="ECO:0000313" key="2">
    <source>
        <dbReference type="Proteomes" id="UP001157502"/>
    </source>
</evidence>
<organism evidence="1 2">
    <name type="scientific">Dallia pectoralis</name>
    <name type="common">Alaska blackfish</name>
    <dbReference type="NCBI Taxonomy" id="75939"/>
    <lineage>
        <taxon>Eukaryota</taxon>
        <taxon>Metazoa</taxon>
        <taxon>Chordata</taxon>
        <taxon>Craniata</taxon>
        <taxon>Vertebrata</taxon>
        <taxon>Euteleostomi</taxon>
        <taxon>Actinopterygii</taxon>
        <taxon>Neopterygii</taxon>
        <taxon>Teleostei</taxon>
        <taxon>Protacanthopterygii</taxon>
        <taxon>Esociformes</taxon>
        <taxon>Umbridae</taxon>
        <taxon>Dallia</taxon>
    </lineage>
</organism>
<comment type="caution">
    <text evidence="1">The sequence shown here is derived from an EMBL/GenBank/DDBJ whole genome shotgun (WGS) entry which is preliminary data.</text>
</comment>
<protein>
    <submittedName>
        <fullName evidence="1">Uncharacterized protein</fullName>
    </submittedName>
</protein>
<gene>
    <name evidence="1" type="ORF">DPEC_G00012040</name>
</gene>
<dbReference type="EMBL" id="CM055728">
    <property type="protein sequence ID" value="KAJ8016890.1"/>
    <property type="molecule type" value="Genomic_DNA"/>
</dbReference>
<reference evidence="1" key="1">
    <citation type="submission" date="2021-05" db="EMBL/GenBank/DDBJ databases">
        <authorList>
            <person name="Pan Q."/>
            <person name="Jouanno E."/>
            <person name="Zahm M."/>
            <person name="Klopp C."/>
            <person name="Cabau C."/>
            <person name="Louis A."/>
            <person name="Berthelot C."/>
            <person name="Parey E."/>
            <person name="Roest Crollius H."/>
            <person name="Montfort J."/>
            <person name="Robinson-Rechavi M."/>
            <person name="Bouchez O."/>
            <person name="Lampietro C."/>
            <person name="Lopez Roques C."/>
            <person name="Donnadieu C."/>
            <person name="Postlethwait J."/>
            <person name="Bobe J."/>
            <person name="Dillon D."/>
            <person name="Chandos A."/>
            <person name="von Hippel F."/>
            <person name="Guiguen Y."/>
        </authorList>
    </citation>
    <scope>NUCLEOTIDE SEQUENCE</scope>
    <source>
        <strain evidence="1">YG-Jan2019</strain>
    </source>
</reference>
<sequence length="78" mass="8412">MCNSSVGVLGRCLKVGRGSSLAALKSTYGRDAVSSWSLPVQCLSLLLLSTRPCLITFPPPYAPERDADSQNKQEENKV</sequence>
<name>A0ACC2HM90_DALPE</name>
<evidence type="ECO:0000313" key="1">
    <source>
        <dbReference type="EMBL" id="KAJ8016890.1"/>
    </source>
</evidence>